<feature type="compositionally biased region" description="Polar residues" evidence="1">
    <location>
        <begin position="75"/>
        <end position="84"/>
    </location>
</feature>
<reference evidence="2 3" key="2">
    <citation type="journal article" date="2013" name="Genome Biol. Evol.">
        <title>Genome sequencing of Giardia lamblia genotypes A2 and B isolates (DH and GS) and comparative analysis with the genomes of genotypes A1 and E (WB and Pig).</title>
        <authorList>
            <person name="Adam R.D."/>
            <person name="Dahlstrom E.W."/>
            <person name="Martens C.A."/>
            <person name="Bruno D.P."/>
            <person name="Barbian K.D."/>
            <person name="Ricklefs S.M."/>
            <person name="Hernandez M.M."/>
            <person name="Narla N.P."/>
            <person name="Patel R.B."/>
            <person name="Porcella S.F."/>
            <person name="Nash T.E."/>
        </authorList>
    </citation>
    <scope>NUCLEOTIDE SEQUENCE [LARGE SCALE GENOMIC DNA]</scope>
    <source>
        <strain evidence="2 3">DH</strain>
    </source>
</reference>
<reference evidence="3" key="1">
    <citation type="submission" date="2012-02" db="EMBL/GenBank/DDBJ databases">
        <title>Genome sequencing of Giardia lamblia Genotypes A2 and B isolates (DH and GS) and comparative analysis with the genomes of Genotypes A1 and E (WB and Pig).</title>
        <authorList>
            <person name="Adam R."/>
            <person name="Dahlstrom E."/>
            <person name="Martens C."/>
            <person name="Bruno D."/>
            <person name="Barbian K."/>
            <person name="Porcella S.F."/>
            <person name="Nash T."/>
        </authorList>
    </citation>
    <scope>NUCLEOTIDE SEQUENCE</scope>
    <source>
        <strain evidence="3">DH</strain>
    </source>
</reference>
<dbReference type="VEuPathDB" id="GiardiaDB:QR46_1565"/>
<protein>
    <submittedName>
        <fullName evidence="2">Uncharacterized protein</fullName>
    </submittedName>
</protein>
<comment type="caution">
    <text evidence="2">The sequence shown here is derived from an EMBL/GenBank/DDBJ whole genome shotgun (WGS) entry which is preliminary data.</text>
</comment>
<dbReference type="AlphaFoldDB" id="V6TJD3"/>
<evidence type="ECO:0000313" key="2">
    <source>
        <dbReference type="EMBL" id="ESU39093.1"/>
    </source>
</evidence>
<dbReference type="VEuPathDB" id="GiardiaDB:DHA2_150497"/>
<feature type="region of interest" description="Disordered" evidence="1">
    <location>
        <begin position="168"/>
        <end position="201"/>
    </location>
</feature>
<proteinExistence type="predicted"/>
<evidence type="ECO:0000313" key="3">
    <source>
        <dbReference type="Proteomes" id="UP000018320"/>
    </source>
</evidence>
<feature type="compositionally biased region" description="Polar residues" evidence="1">
    <location>
        <begin position="169"/>
        <end position="195"/>
    </location>
</feature>
<feature type="compositionally biased region" description="Basic and acidic residues" evidence="1">
    <location>
        <begin position="85"/>
        <end position="98"/>
    </location>
</feature>
<sequence length="230" mass="25591">MTLARVNLQFLGCYQILSDIRKMASWFRTGVTSPGPAAYSIRRDFDPRGARIENELRPSTNPLLSSRSTTVNLLNRSQSPVNLTHTERRSPGHKDLSLKRTTKGSLLPSPWSETYRSTSPPAKEITYSLNMRRSPVTQVVYNVTPCRQAHSRAASPLYRSGSLSIPHIRSQSPPQASRFALTTQRTQPTLSTPSGRLSKPCTGPAFSIKGREIMWQEAWGLMLSAAASHR</sequence>
<dbReference type="VEuPathDB" id="GiardiaDB:GL50803_0029229"/>
<name>V6TJD3_GIAIN</name>
<dbReference type="EMBL" id="AHGT01000006">
    <property type="protein sequence ID" value="ESU39093.1"/>
    <property type="molecule type" value="Genomic_DNA"/>
</dbReference>
<organism evidence="2 3">
    <name type="scientific">Giardia intestinalis</name>
    <name type="common">Giardia lamblia</name>
    <dbReference type="NCBI Taxonomy" id="5741"/>
    <lineage>
        <taxon>Eukaryota</taxon>
        <taxon>Metamonada</taxon>
        <taxon>Diplomonadida</taxon>
        <taxon>Hexamitidae</taxon>
        <taxon>Giardiinae</taxon>
        <taxon>Giardia</taxon>
    </lineage>
</organism>
<dbReference type="Proteomes" id="UP000018320">
    <property type="component" value="Unassembled WGS sequence"/>
</dbReference>
<evidence type="ECO:0000256" key="1">
    <source>
        <dbReference type="SAM" id="MobiDB-lite"/>
    </source>
</evidence>
<feature type="region of interest" description="Disordered" evidence="1">
    <location>
        <begin position="75"/>
        <end position="119"/>
    </location>
</feature>
<gene>
    <name evidence="2" type="ORF">DHA2_150497</name>
</gene>
<accession>V6TJD3</accession>